<dbReference type="OrthoDB" id="982086at2"/>
<sequence length="66" mass="8014">MFKHYFEKIHNVEVWPIISLTIFFIFFVGLMLYVWRMKKDYVEEMSDIPLTDDAPIIASDFKNENH</sequence>
<feature type="transmembrane region" description="Helical" evidence="1">
    <location>
        <begin position="14"/>
        <end position="35"/>
    </location>
</feature>
<name>A0A0L8AN23_9BACT</name>
<organism evidence="2 3">
    <name type="scientific">Roseivirga seohaensis subsp. aquiponti</name>
    <dbReference type="NCBI Taxonomy" id="1566026"/>
    <lineage>
        <taxon>Bacteria</taxon>
        <taxon>Pseudomonadati</taxon>
        <taxon>Bacteroidota</taxon>
        <taxon>Cytophagia</taxon>
        <taxon>Cytophagales</taxon>
        <taxon>Roseivirgaceae</taxon>
        <taxon>Roseivirga</taxon>
    </lineage>
</organism>
<evidence type="ECO:0008006" key="4">
    <source>
        <dbReference type="Google" id="ProtNLM"/>
    </source>
</evidence>
<dbReference type="RefSeq" id="WP_053222963.1">
    <property type="nucleotide sequence ID" value="NZ_JSVA01000007.1"/>
</dbReference>
<protein>
    <recommendedName>
        <fullName evidence="4">Cytochrome C oxidase Cbb3</fullName>
    </recommendedName>
</protein>
<evidence type="ECO:0000313" key="3">
    <source>
        <dbReference type="Proteomes" id="UP000036908"/>
    </source>
</evidence>
<dbReference type="EMBL" id="JSVA01000007">
    <property type="protein sequence ID" value="KOF03595.1"/>
    <property type="molecule type" value="Genomic_DNA"/>
</dbReference>
<dbReference type="Proteomes" id="UP000036908">
    <property type="component" value="Unassembled WGS sequence"/>
</dbReference>
<accession>A0A0L8AN23</accession>
<proteinExistence type="predicted"/>
<evidence type="ECO:0000313" key="2">
    <source>
        <dbReference type="EMBL" id="KOF03595.1"/>
    </source>
</evidence>
<dbReference type="PATRIC" id="fig|1566026.4.peg.3205"/>
<dbReference type="AlphaFoldDB" id="A0A0L8AN23"/>
<keyword evidence="1" id="KW-0812">Transmembrane</keyword>
<keyword evidence="1" id="KW-1133">Transmembrane helix</keyword>
<keyword evidence="3" id="KW-1185">Reference proteome</keyword>
<evidence type="ECO:0000256" key="1">
    <source>
        <dbReference type="SAM" id="Phobius"/>
    </source>
</evidence>
<reference evidence="3" key="1">
    <citation type="submission" date="2014-11" db="EMBL/GenBank/DDBJ databases">
        <title>Genome sequencing of Roseivirga sp. D-25.</title>
        <authorList>
            <person name="Selvaratnam C."/>
            <person name="Thevarajoo S."/>
            <person name="Goh K.M."/>
            <person name="Eee R."/>
            <person name="Chan K.-G."/>
            <person name="Chong C.S."/>
        </authorList>
    </citation>
    <scope>NUCLEOTIDE SEQUENCE [LARGE SCALE GENOMIC DNA]</scope>
    <source>
        <strain evidence="3">D-25</strain>
    </source>
</reference>
<comment type="caution">
    <text evidence="2">The sequence shown here is derived from an EMBL/GenBank/DDBJ whole genome shotgun (WGS) entry which is preliminary data.</text>
</comment>
<keyword evidence="1" id="KW-0472">Membrane</keyword>
<gene>
    <name evidence="2" type="ORF">OB69_06890</name>
</gene>